<comment type="caution">
    <text evidence="1">The sequence shown here is derived from an EMBL/GenBank/DDBJ whole genome shotgun (WGS) entry which is preliminary data.</text>
</comment>
<dbReference type="InterPro" id="IPR032774">
    <property type="entry name" value="WG_beta_rep"/>
</dbReference>
<accession>A0AAE3M8H4</accession>
<proteinExistence type="predicted"/>
<dbReference type="EMBL" id="JAPDPJ010000071">
    <property type="protein sequence ID" value="MCW3788917.1"/>
    <property type="molecule type" value="Genomic_DNA"/>
</dbReference>
<evidence type="ECO:0000313" key="2">
    <source>
        <dbReference type="Proteomes" id="UP001209229"/>
    </source>
</evidence>
<keyword evidence="2" id="KW-1185">Reference proteome</keyword>
<name>A0AAE3M8H4_9BACT</name>
<dbReference type="PROSITE" id="PS51257">
    <property type="entry name" value="PROKAR_LIPOPROTEIN"/>
    <property type="match status" value="1"/>
</dbReference>
<gene>
    <name evidence="1" type="ORF">OM075_20780</name>
</gene>
<dbReference type="Proteomes" id="UP001209229">
    <property type="component" value="Unassembled WGS sequence"/>
</dbReference>
<sequence length="179" mass="20437">MKSTYLFTTFIIIGMLSLGCEYTKKHDYLLRTVKGDFNEIGAENGYVNSSGEMVIDYGKYYHCVTDTFRNFAIVYTKSGKIVGIDRGEHELYEVFVYDNGPDPLSDGLFRIVKDGKIGYADRNGSIVIEPIYQCAFPFKEGIAKVSKDCNQLQDGEHYQWESKQWIFINKKGKEITTAN</sequence>
<protein>
    <submittedName>
        <fullName evidence="1">WG repeat-containing protein</fullName>
    </submittedName>
</protein>
<dbReference type="RefSeq" id="WP_301192473.1">
    <property type="nucleotide sequence ID" value="NZ_JAPDPJ010000071.1"/>
</dbReference>
<dbReference type="AlphaFoldDB" id="A0AAE3M8H4"/>
<dbReference type="Pfam" id="PF14903">
    <property type="entry name" value="WG_beta_rep"/>
    <property type="match status" value="1"/>
</dbReference>
<evidence type="ECO:0000313" key="1">
    <source>
        <dbReference type="EMBL" id="MCW3788917.1"/>
    </source>
</evidence>
<reference evidence="1" key="1">
    <citation type="submission" date="2022-10" db="EMBL/GenBank/DDBJ databases">
        <authorList>
            <person name="Yu W.X."/>
        </authorList>
    </citation>
    <scope>NUCLEOTIDE SEQUENCE</scope>
    <source>
        <strain evidence="1">AAT</strain>
    </source>
</reference>
<organism evidence="1 2">
    <name type="scientific">Plebeiibacterium sediminum</name>
    <dbReference type="NCBI Taxonomy" id="2992112"/>
    <lineage>
        <taxon>Bacteria</taxon>
        <taxon>Pseudomonadati</taxon>
        <taxon>Bacteroidota</taxon>
        <taxon>Bacteroidia</taxon>
        <taxon>Marinilabiliales</taxon>
        <taxon>Marinilabiliaceae</taxon>
        <taxon>Plebeiibacterium</taxon>
    </lineage>
</organism>